<sequence length="230" mass="25669">MMKKILSLALTAVMAVGLLSGCTRGGDTSTAAETYDVLENPSITVDGTWSAPEADRSVTFNADGTYTSTIATKFSTNSLSGKYVYYSQNDSFKLADTFKNEEYVVLSNEKGKETLFGTVLGDVMVCFYDQSQCYFFRDKRTTPIALSDFTGNWKDATGGTYELKLKDDGTCKMGEDDQMDSCTYTYDEKTYCLTIDNGNSKQVYTVGMFEGHLFLMLNGNNYTMYMYEKQ</sequence>
<protein>
    <recommendedName>
        <fullName evidence="4">DUF5640 domain-containing protein</fullName>
    </recommendedName>
</protein>
<reference evidence="2 3" key="1">
    <citation type="submission" date="2021-06" db="EMBL/GenBank/DDBJ databases">
        <authorList>
            <person name="Sun Q."/>
            <person name="Li D."/>
        </authorList>
    </citation>
    <scope>NUCLEOTIDE SEQUENCE [LARGE SCALE GENOMIC DNA]</scope>
    <source>
        <strain evidence="2 3">MSJd-7</strain>
    </source>
</reference>
<dbReference type="EMBL" id="JAHLQI010000009">
    <property type="protein sequence ID" value="MBU5491484.1"/>
    <property type="molecule type" value="Genomic_DNA"/>
</dbReference>
<name>A0ABS6EXD0_9FIRM</name>
<proteinExistence type="predicted"/>
<comment type="caution">
    <text evidence="2">The sequence shown here is derived from an EMBL/GenBank/DDBJ whole genome shotgun (WGS) entry which is preliminary data.</text>
</comment>
<organism evidence="2 3">
    <name type="scientific">Butyricicoccus intestinisimiae</name>
    <dbReference type="NCBI Taxonomy" id="2841509"/>
    <lineage>
        <taxon>Bacteria</taxon>
        <taxon>Bacillati</taxon>
        <taxon>Bacillota</taxon>
        <taxon>Clostridia</taxon>
        <taxon>Eubacteriales</taxon>
        <taxon>Butyricicoccaceae</taxon>
        <taxon>Butyricicoccus</taxon>
    </lineage>
</organism>
<dbReference type="PROSITE" id="PS51257">
    <property type="entry name" value="PROKAR_LIPOPROTEIN"/>
    <property type="match status" value="1"/>
</dbReference>
<feature type="chain" id="PRO_5047212726" description="DUF5640 domain-containing protein" evidence="1">
    <location>
        <begin position="26"/>
        <end position="230"/>
    </location>
</feature>
<evidence type="ECO:0008006" key="4">
    <source>
        <dbReference type="Google" id="ProtNLM"/>
    </source>
</evidence>
<gene>
    <name evidence="2" type="ORF">KQI75_12815</name>
</gene>
<feature type="signal peptide" evidence="1">
    <location>
        <begin position="1"/>
        <end position="25"/>
    </location>
</feature>
<dbReference type="Proteomes" id="UP000783588">
    <property type="component" value="Unassembled WGS sequence"/>
</dbReference>
<keyword evidence="1" id="KW-0732">Signal</keyword>
<accession>A0ABS6EXD0</accession>
<evidence type="ECO:0000313" key="3">
    <source>
        <dbReference type="Proteomes" id="UP000783588"/>
    </source>
</evidence>
<dbReference type="RefSeq" id="WP_216471226.1">
    <property type="nucleotide sequence ID" value="NZ_JAHLQI010000009.1"/>
</dbReference>
<keyword evidence="3" id="KW-1185">Reference proteome</keyword>
<evidence type="ECO:0000313" key="2">
    <source>
        <dbReference type="EMBL" id="MBU5491484.1"/>
    </source>
</evidence>
<evidence type="ECO:0000256" key="1">
    <source>
        <dbReference type="SAM" id="SignalP"/>
    </source>
</evidence>